<feature type="region of interest" description="Disordered" evidence="1">
    <location>
        <begin position="438"/>
        <end position="565"/>
    </location>
</feature>
<feature type="domain" description="DUF1985" evidence="2">
    <location>
        <begin position="87"/>
        <end position="226"/>
    </location>
</feature>
<evidence type="ECO:0000313" key="3">
    <source>
        <dbReference type="EMBL" id="VDD12110.1"/>
    </source>
</evidence>
<gene>
    <name evidence="3" type="ORF">BRAA04T16800Z</name>
</gene>
<name>A0A3P6CCN8_BRACM</name>
<evidence type="ECO:0000259" key="2">
    <source>
        <dbReference type="Pfam" id="PF09331"/>
    </source>
</evidence>
<dbReference type="InterPro" id="IPR015410">
    <property type="entry name" value="DUF1985"/>
</dbReference>
<dbReference type="Pfam" id="PF09331">
    <property type="entry name" value="DUF1985"/>
    <property type="match status" value="1"/>
</dbReference>
<dbReference type="PANTHER" id="PTHR48449">
    <property type="entry name" value="DUF1985 DOMAIN-CONTAINING PROTEIN"/>
    <property type="match status" value="1"/>
</dbReference>
<feature type="region of interest" description="Disordered" evidence="1">
    <location>
        <begin position="586"/>
        <end position="631"/>
    </location>
</feature>
<evidence type="ECO:0000256" key="1">
    <source>
        <dbReference type="SAM" id="MobiDB-lite"/>
    </source>
</evidence>
<reference evidence="3" key="1">
    <citation type="submission" date="2018-11" db="EMBL/GenBank/DDBJ databases">
        <authorList>
            <consortium name="Genoscope - CEA"/>
            <person name="William W."/>
        </authorList>
    </citation>
    <scope>NUCLEOTIDE SEQUENCE</scope>
</reference>
<feature type="region of interest" description="Disordered" evidence="1">
    <location>
        <begin position="269"/>
        <end position="297"/>
    </location>
</feature>
<sequence length="990" mass="110246">MDASPLPGHPEPLFGDDMLPLPEMMFAAGEEPVGVRVLTYQSSRSINHILESLEDDEIQTLRMSPFWKIVEISEKPSFSGRFARFMLSRQLKVEKKHEAWFRFAGKPIRFSIREFAIVTGLNCGEYPKNSKRNAKVKRKAKPYWPELFGRSDELRVTTALKNLRRKTITDKEVRIKLACLAIVSSVLLATNLKMKMIKEHADTMVDLEEFFSFPWGRLAFEMLMGSIKQRNEVSLSTDTIAVKGFALALQLVMVEAVPALTEVFLESYSSSDSDSSNDGDDFFQKKNRQKTLSPGHARDLDKTKDVVVRSIIPEDPDRPIIAESLQWEDEVMDVKVDNLLKLIAQGQRGGKRKRKSIPVKEKETDEEKRIASIVSSMLQSEFERVDASVANAVSLSDKTAKEVEALERRIMVSIQNELQNFKEEVIRSVMEVHNKANGRTVTTGPNVNSSNNEVREGDNAVPQRDPYAADRGVDARTSTAANPASPIPYVVQPNVPSSHDPPLSATSENNGSTKIASGGVQIGNTVHQPISRDMSEGSNHDMPTRSYNSHAINPPAAVVASSSARLREEQNPLPYATGFVQSMDTRAEHGEEDSNEEALLPPSSPKTKRHKTLPSDAVIETNPRSENLTVNPPAANPFNAYSDIDVVMSKYTKLCQKLSQSFVINVAGLAVTSTYLTAIAELKHSLPARMGQLILVSSGDWTKGPDGIWRFEVAPSEEEHYILARNDKIPGVMSLVREELGIGKNTPMILSYHLPRSLRPPVGCTAPPNFITYYPGPWFLLTLQEWTKEVELCVTFGALNVAHYQFLRRESFTIGDRTFLSDGMTEEDTVMAILDCPISPDGYHRPGTPHHSYVESENDDGRQNSDYDRRQTGGDEDCNDFINLDLEDDHITPINQPSVVDVGESSTGSTPNSFTNNYFHMHNDVYNENCLDNDHGWYQRCSSLGTLTYNIASTNPGAESFVLRATEANSINIDLTVEENSVQLEESKGG</sequence>
<feature type="compositionally biased region" description="Polar residues" evidence="1">
    <location>
        <begin position="504"/>
        <end position="515"/>
    </location>
</feature>
<dbReference type="EMBL" id="LR031576">
    <property type="protein sequence ID" value="VDD12110.1"/>
    <property type="molecule type" value="Genomic_DNA"/>
</dbReference>
<accession>A0A3P6CCN8</accession>
<protein>
    <recommendedName>
        <fullName evidence="2">DUF1985 domain-containing protein</fullName>
    </recommendedName>
</protein>
<feature type="region of interest" description="Disordered" evidence="1">
    <location>
        <begin position="845"/>
        <end position="875"/>
    </location>
</feature>
<proteinExistence type="predicted"/>
<feature type="compositionally biased region" description="Basic and acidic residues" evidence="1">
    <location>
        <begin position="859"/>
        <end position="873"/>
    </location>
</feature>
<feature type="compositionally biased region" description="Basic and acidic residues" evidence="1">
    <location>
        <begin position="533"/>
        <end position="543"/>
    </location>
</feature>
<organism evidence="3">
    <name type="scientific">Brassica campestris</name>
    <name type="common">Field mustard</name>
    <dbReference type="NCBI Taxonomy" id="3711"/>
    <lineage>
        <taxon>Eukaryota</taxon>
        <taxon>Viridiplantae</taxon>
        <taxon>Streptophyta</taxon>
        <taxon>Embryophyta</taxon>
        <taxon>Tracheophyta</taxon>
        <taxon>Spermatophyta</taxon>
        <taxon>Magnoliopsida</taxon>
        <taxon>eudicotyledons</taxon>
        <taxon>Gunneridae</taxon>
        <taxon>Pentapetalae</taxon>
        <taxon>rosids</taxon>
        <taxon>malvids</taxon>
        <taxon>Brassicales</taxon>
        <taxon>Brassicaceae</taxon>
        <taxon>Brassiceae</taxon>
        <taxon>Brassica</taxon>
    </lineage>
</organism>
<dbReference type="PANTHER" id="PTHR48449:SF2">
    <property type="entry name" value="UBIQUITIN-LIKE PROTEASE FAMILY PROFILE DOMAIN-CONTAINING PROTEIN"/>
    <property type="match status" value="1"/>
</dbReference>
<feature type="compositionally biased region" description="Polar residues" evidence="1">
    <location>
        <begin position="438"/>
        <end position="452"/>
    </location>
</feature>
<dbReference type="AlphaFoldDB" id="A0A3P6CCN8"/>